<sequence length="94" mass="10951">MKITRPQKKVKSRKLKRNFVLVFPISTSLLLISWKCRALLRIKLIYSIHVILFIIKNTSIRCYSTSNSNIIITSICCYIDKFCSIMGYICIICD</sequence>
<dbReference type="PIR" id="T03751">
    <property type="entry name" value="T03751"/>
</dbReference>
<accession>O20627</accession>
<evidence type="ECO:0000313" key="1">
    <source>
        <dbReference type="EMBL" id="AAC15931.1"/>
    </source>
</evidence>
<protein>
    <submittedName>
        <fullName evidence="1">URFA' protein</fullName>
    </submittedName>
</protein>
<dbReference type="EMBL" id="AF012249">
    <property type="protein sequence ID" value="AAC15931.1"/>
    <property type="molecule type" value="Genomic_DNA"/>
</dbReference>
<gene>
    <name evidence="1" type="primary">URFA'</name>
</gene>
<geneLocation type="mitochondrion" evidence="1"/>
<proteinExistence type="predicted"/>
<dbReference type="AlphaFoldDB" id="O20627"/>
<keyword evidence="1" id="KW-0496">Mitochondrion</keyword>
<reference evidence="1" key="1">
    <citation type="journal article" date="1998" name="Curr. Genet.">
        <title>Mitochondrial DNA rearrangements associated with mF plasmid integration and plasmodial longevity in Physarum polycephalum.</title>
        <authorList>
            <person name="Nakagawa C.C."/>
            <person name="Jones E.P."/>
            <person name="Miller D.L."/>
        </authorList>
    </citation>
    <scope>NUCLEOTIDE SEQUENCE</scope>
    <source>
        <strain evidence="1">aux2-S</strain>
    </source>
</reference>
<organism evidence="1">
    <name type="scientific">Physarum polycephalum</name>
    <name type="common">Many-headed slime mold</name>
    <name type="synonym">Badhamia polycephala</name>
    <dbReference type="NCBI Taxonomy" id="5791"/>
    <lineage>
        <taxon>Eukaryota</taxon>
        <taxon>Amoebozoa</taxon>
        <taxon>Evosea</taxon>
        <taxon>Eumycetozoa</taxon>
        <taxon>Myxogastria</taxon>
        <taxon>Myxogastromycetidae</taxon>
        <taxon>Physariida</taxon>
        <taxon>Physaraceae</taxon>
        <taxon>Physarum</taxon>
    </lineage>
</organism>
<name>O20627_PHYPO</name>